<organism evidence="1 2">
    <name type="scientific">Trichoderma simmonsii</name>
    <dbReference type="NCBI Taxonomy" id="1491479"/>
    <lineage>
        <taxon>Eukaryota</taxon>
        <taxon>Fungi</taxon>
        <taxon>Dikarya</taxon>
        <taxon>Ascomycota</taxon>
        <taxon>Pezizomycotina</taxon>
        <taxon>Sordariomycetes</taxon>
        <taxon>Hypocreomycetidae</taxon>
        <taxon>Hypocreales</taxon>
        <taxon>Hypocreaceae</taxon>
        <taxon>Trichoderma</taxon>
    </lineage>
</organism>
<evidence type="ECO:0000313" key="1">
    <source>
        <dbReference type="EMBL" id="QYT05764.1"/>
    </source>
</evidence>
<accession>A0A8G0LQT8</accession>
<dbReference type="AlphaFoldDB" id="A0A8G0LQT8"/>
<keyword evidence="2" id="KW-1185">Reference proteome</keyword>
<proteinExistence type="predicted"/>
<evidence type="ECO:0000313" key="2">
    <source>
        <dbReference type="Proteomes" id="UP000826661"/>
    </source>
</evidence>
<dbReference type="EMBL" id="CP075870">
    <property type="protein sequence ID" value="QYT05764.1"/>
    <property type="molecule type" value="Genomic_DNA"/>
</dbReference>
<reference evidence="1 2" key="1">
    <citation type="journal article" date="2021" name="BMC Genomics">
        <title>Telomere-to-telomere genome assembly of asparaginase-producing Trichoderma simmonsii.</title>
        <authorList>
            <person name="Chung D."/>
            <person name="Kwon Y.M."/>
            <person name="Yang Y."/>
        </authorList>
    </citation>
    <scope>NUCLEOTIDE SEQUENCE [LARGE SCALE GENOMIC DNA]</scope>
    <source>
        <strain evidence="1 2">GH-Sj1</strain>
    </source>
</reference>
<sequence>MFAGEKFGHLGLYDYLKSGDSIVKVSRWKVVCSHCLIPGRYQTTCQNKIVRSFCQGDHAGRHCKEAQSFNQATFANVPEVDDIFRPILSSGKVEKEQTVKKVKHQRVQAKKESAANYHVKEARKLAHSFYSYDKQQEPRWLCSSDSVGFHTPWYN</sequence>
<name>A0A8G0LQT8_9HYPO</name>
<dbReference type="Proteomes" id="UP000826661">
    <property type="component" value="Chromosome VII"/>
</dbReference>
<gene>
    <name evidence="1" type="ORF">H0G86_012646</name>
</gene>
<protein>
    <submittedName>
        <fullName evidence="1">AAA_12 domain-containing protein</fullName>
    </submittedName>
</protein>